<dbReference type="PANTHER" id="PTHR37042">
    <property type="entry name" value="OUTER MEMBRANE PROTEIN RV1973"/>
    <property type="match status" value="1"/>
</dbReference>
<keyword evidence="2 4" id="KW-0472">Membrane</keyword>
<evidence type="ECO:0008006" key="7">
    <source>
        <dbReference type="Google" id="ProtNLM"/>
    </source>
</evidence>
<evidence type="ECO:0000256" key="4">
    <source>
        <dbReference type="SAM" id="Phobius"/>
    </source>
</evidence>
<sequence length="241" mass="25653">MAAAGDRGALSPDTSSESTATSPESAAEEGPPRRTVVRTAVLVLVVALVIGGLAAVTGLVVPRVVEGGEPEQVREVLQRTEDFAVTYNTYAVAEKDDYQERMRDLLTTEYYEEFVTITDAVFDALGSNDQTSGDARVLASAVQTIDEDSAVALVAVNASVATDAEEAAVERRFRWKVTLQREDGQWRVSQFEQVAPVQAELGEPGEQGGLLPEGSDSEDGNPDEPGADQPGADEPAPQEDE</sequence>
<evidence type="ECO:0000256" key="3">
    <source>
        <dbReference type="SAM" id="MobiDB-lite"/>
    </source>
</evidence>
<evidence type="ECO:0000313" key="5">
    <source>
        <dbReference type="EMBL" id="GAA2075081.1"/>
    </source>
</evidence>
<evidence type="ECO:0000256" key="1">
    <source>
        <dbReference type="ARBA" id="ARBA00004370"/>
    </source>
</evidence>
<feature type="transmembrane region" description="Helical" evidence="4">
    <location>
        <begin position="40"/>
        <end position="61"/>
    </location>
</feature>
<keyword evidence="6" id="KW-1185">Reference proteome</keyword>
<comment type="caution">
    <text evidence="5">The sequence shown here is derived from an EMBL/GenBank/DDBJ whole genome shotgun (WGS) entry which is preliminary data.</text>
</comment>
<dbReference type="PANTHER" id="PTHR37042:SF4">
    <property type="entry name" value="OUTER MEMBRANE PROTEIN RV1973"/>
    <property type="match status" value="1"/>
</dbReference>
<accession>A0ABN2VW50</accession>
<comment type="subcellular location">
    <subcellularLocation>
        <location evidence="1">Membrane</location>
    </subcellularLocation>
</comment>
<evidence type="ECO:0000256" key="2">
    <source>
        <dbReference type="ARBA" id="ARBA00023136"/>
    </source>
</evidence>
<dbReference type="Proteomes" id="UP001501480">
    <property type="component" value="Unassembled WGS sequence"/>
</dbReference>
<keyword evidence="4" id="KW-1133">Transmembrane helix</keyword>
<reference evidence="5 6" key="1">
    <citation type="journal article" date="2019" name="Int. J. Syst. Evol. Microbiol.">
        <title>The Global Catalogue of Microorganisms (GCM) 10K type strain sequencing project: providing services to taxonomists for standard genome sequencing and annotation.</title>
        <authorList>
            <consortium name="The Broad Institute Genomics Platform"/>
            <consortium name="The Broad Institute Genome Sequencing Center for Infectious Disease"/>
            <person name="Wu L."/>
            <person name="Ma J."/>
        </authorList>
    </citation>
    <scope>NUCLEOTIDE SEQUENCE [LARGE SCALE GENOMIC DNA]</scope>
    <source>
        <strain evidence="5 6">JCM 15749</strain>
    </source>
</reference>
<gene>
    <name evidence="5" type="ORF">GCM10009821_12570</name>
</gene>
<feature type="region of interest" description="Disordered" evidence="3">
    <location>
        <begin position="1"/>
        <end position="33"/>
    </location>
</feature>
<protein>
    <recommendedName>
        <fullName evidence="7">Mce-associated membrane protein</fullName>
    </recommendedName>
</protein>
<feature type="region of interest" description="Disordered" evidence="3">
    <location>
        <begin position="197"/>
        <end position="241"/>
    </location>
</feature>
<dbReference type="Gene3D" id="3.10.450.50">
    <property type="match status" value="1"/>
</dbReference>
<feature type="compositionally biased region" description="Acidic residues" evidence="3">
    <location>
        <begin position="215"/>
        <end position="226"/>
    </location>
</feature>
<organism evidence="5 6">
    <name type="scientific">Aeromicrobium halocynthiae</name>
    <dbReference type="NCBI Taxonomy" id="560557"/>
    <lineage>
        <taxon>Bacteria</taxon>
        <taxon>Bacillati</taxon>
        <taxon>Actinomycetota</taxon>
        <taxon>Actinomycetes</taxon>
        <taxon>Propionibacteriales</taxon>
        <taxon>Nocardioidaceae</taxon>
        <taxon>Aeromicrobium</taxon>
    </lineage>
</organism>
<evidence type="ECO:0000313" key="6">
    <source>
        <dbReference type="Proteomes" id="UP001501480"/>
    </source>
</evidence>
<keyword evidence="4" id="KW-0812">Transmembrane</keyword>
<name>A0ABN2VW50_9ACTN</name>
<proteinExistence type="predicted"/>
<dbReference type="EMBL" id="BAAAPY010000003">
    <property type="protein sequence ID" value="GAA2075081.1"/>
    <property type="molecule type" value="Genomic_DNA"/>
</dbReference>
<feature type="compositionally biased region" description="Low complexity" evidence="3">
    <location>
        <begin position="11"/>
        <end position="33"/>
    </location>
</feature>
<dbReference type="RefSeq" id="WP_344326032.1">
    <property type="nucleotide sequence ID" value="NZ_BAAAPY010000003.1"/>
</dbReference>
<feature type="compositionally biased region" description="Low complexity" evidence="3">
    <location>
        <begin position="200"/>
        <end position="214"/>
    </location>
</feature>